<reference evidence="1 2" key="1">
    <citation type="journal article" date="2016" name="Genome Announc.">
        <title>Complete Genome and Plasmid Sequences for Rhodococcus fascians D188 and Draft Sequences for Rhodococcus Isolates PBTS 1 and PBTS 2.</title>
        <authorList>
            <person name="Stamler R.A."/>
            <person name="Vereecke D."/>
            <person name="Zhang Y."/>
            <person name="Schilkey F."/>
            <person name="Devitt N."/>
            <person name="Randall J.J."/>
        </authorList>
    </citation>
    <scope>NUCLEOTIDE SEQUENCE [LARGE SCALE GENOMIC DNA]</scope>
    <source>
        <strain evidence="1 2">PBTS2</strain>
    </source>
</reference>
<accession>A0A143QPC2</accession>
<dbReference type="PATRIC" id="fig|1653479.3.peg.3077"/>
<dbReference type="KEGG" id="rhs:A3Q41_03041"/>
<dbReference type="InterPro" id="IPR036513">
    <property type="entry name" value="STAS_dom_sf"/>
</dbReference>
<reference evidence="2" key="2">
    <citation type="submission" date="2016-04" db="EMBL/GenBank/DDBJ databases">
        <title>Complete Genome and Plasmid Sequences for Rhodococcus fascians D188 and Draft Sequences for Rhodococcus spp. Isolates PBTS 1 and PBTS 2.</title>
        <authorList>
            <person name="Stamer R."/>
            <person name="Vereecke D."/>
            <person name="Zhang Y."/>
            <person name="Schilkey F."/>
            <person name="Devitt N."/>
            <person name="Randall J."/>
        </authorList>
    </citation>
    <scope>NUCLEOTIDE SEQUENCE [LARGE SCALE GENOMIC DNA]</scope>
    <source>
        <strain evidence="2">PBTS2</strain>
    </source>
</reference>
<evidence type="ECO:0000313" key="1">
    <source>
        <dbReference type="EMBL" id="AMY24332.1"/>
    </source>
</evidence>
<dbReference type="Gene3D" id="3.30.750.24">
    <property type="entry name" value="STAS domain"/>
    <property type="match status" value="1"/>
</dbReference>
<evidence type="ECO:0008006" key="3">
    <source>
        <dbReference type="Google" id="ProtNLM"/>
    </source>
</evidence>
<organism evidence="1 2">
    <name type="scientific">Rhodococcoides fascians</name>
    <name type="common">Rhodococcus fascians</name>
    <dbReference type="NCBI Taxonomy" id="1828"/>
    <lineage>
        <taxon>Bacteria</taxon>
        <taxon>Bacillati</taxon>
        <taxon>Actinomycetota</taxon>
        <taxon>Actinomycetes</taxon>
        <taxon>Mycobacteriales</taxon>
        <taxon>Nocardiaceae</taxon>
        <taxon>Rhodococcoides</taxon>
    </lineage>
</organism>
<dbReference type="SUPFAM" id="SSF52091">
    <property type="entry name" value="SpoIIaa-like"/>
    <property type="match status" value="1"/>
</dbReference>
<dbReference type="AlphaFoldDB" id="A0A143QPC2"/>
<dbReference type="RefSeq" id="WP_048319877.1">
    <property type="nucleotide sequence ID" value="NZ_CP015220.1"/>
</dbReference>
<protein>
    <recommendedName>
        <fullName evidence="3">STAS domain-containing protein</fullName>
    </recommendedName>
</protein>
<gene>
    <name evidence="1" type="ORF">A3Q41_03041</name>
</gene>
<sequence>MIVVPSIRTPLAGVVPSLSTADGRASSTRSSLPEAEMTVSVDESAGDDIEVRIAGTITDVDVPVLAETLGEAAERGRALILDLSRVTFVAAGVRSVLDATAIRQGRWQQKLSVVLPDGSDLNGVSDRVFVYRTLAEARTETDARTDVTAQAADSR</sequence>
<proteinExistence type="predicted"/>
<dbReference type="OrthoDB" id="4482868at2"/>
<dbReference type="EMBL" id="CP015220">
    <property type="protein sequence ID" value="AMY24332.1"/>
    <property type="molecule type" value="Genomic_DNA"/>
</dbReference>
<keyword evidence="2" id="KW-1185">Reference proteome</keyword>
<dbReference type="Proteomes" id="UP000076038">
    <property type="component" value="Chromosome"/>
</dbReference>
<evidence type="ECO:0000313" key="2">
    <source>
        <dbReference type="Proteomes" id="UP000076038"/>
    </source>
</evidence>
<name>A0A143QPC2_RHOFA</name>